<reference evidence="2 3" key="1">
    <citation type="submission" date="2019-05" db="EMBL/GenBank/DDBJ databases">
        <title>Pseudomonas sp. SC006 isolated from lettuce that can produce HBGAs.</title>
        <authorList>
            <person name="Wang D."/>
            <person name="Liao N."/>
            <person name="Liu D."/>
            <person name="Zhang Z."/>
            <person name="Zou S."/>
        </authorList>
    </citation>
    <scope>NUCLEOTIDE SEQUENCE [LARGE SCALE GENOMIC DNA]</scope>
    <source>
        <strain evidence="2 3">SC006</strain>
    </source>
</reference>
<dbReference type="OrthoDB" id="7032452at2"/>
<keyword evidence="1" id="KW-0472">Membrane</keyword>
<dbReference type="EMBL" id="VAUO01000003">
    <property type="protein sequence ID" value="TLP61905.1"/>
    <property type="molecule type" value="Genomic_DNA"/>
</dbReference>
<keyword evidence="1" id="KW-1133">Transmembrane helix</keyword>
<name>A0A5R8Z9E3_9PSED</name>
<dbReference type="Proteomes" id="UP000309819">
    <property type="component" value="Unassembled WGS sequence"/>
</dbReference>
<feature type="transmembrane region" description="Helical" evidence="1">
    <location>
        <begin position="100"/>
        <end position="120"/>
    </location>
</feature>
<organism evidence="2 3">
    <name type="scientific">Pseudomonas mosselii</name>
    <dbReference type="NCBI Taxonomy" id="78327"/>
    <lineage>
        <taxon>Bacteria</taxon>
        <taxon>Pseudomonadati</taxon>
        <taxon>Pseudomonadota</taxon>
        <taxon>Gammaproteobacteria</taxon>
        <taxon>Pseudomonadales</taxon>
        <taxon>Pseudomonadaceae</taxon>
        <taxon>Pseudomonas</taxon>
    </lineage>
</organism>
<feature type="transmembrane region" description="Helical" evidence="1">
    <location>
        <begin position="49"/>
        <end position="69"/>
    </location>
</feature>
<dbReference type="RefSeq" id="WP_138219364.1">
    <property type="nucleotide sequence ID" value="NZ_VAUO01000003.1"/>
</dbReference>
<dbReference type="AlphaFoldDB" id="A0A5R8Z9E3"/>
<evidence type="ECO:0008006" key="4">
    <source>
        <dbReference type="Google" id="ProtNLM"/>
    </source>
</evidence>
<evidence type="ECO:0000313" key="3">
    <source>
        <dbReference type="Proteomes" id="UP000309819"/>
    </source>
</evidence>
<evidence type="ECO:0000313" key="2">
    <source>
        <dbReference type="EMBL" id="TLP61905.1"/>
    </source>
</evidence>
<keyword evidence="1" id="KW-0812">Transmembrane</keyword>
<comment type="caution">
    <text evidence="2">The sequence shown here is derived from an EMBL/GenBank/DDBJ whole genome shotgun (WGS) entry which is preliminary data.</text>
</comment>
<evidence type="ECO:0000256" key="1">
    <source>
        <dbReference type="SAM" id="Phobius"/>
    </source>
</evidence>
<feature type="transmembrane region" description="Helical" evidence="1">
    <location>
        <begin position="76"/>
        <end position="94"/>
    </location>
</feature>
<accession>A0A5R8Z9E3</accession>
<sequence length="155" mass="18239">MNRSPEFQHFMQRYFSRFMAAYFLSVYASAATFSLVWGTYCKACSRDAVYPFSLFTLVIILVTAHAAVVRGRHWGAWLVAVFYVASIFIVLPTYTYRPHWFVYTSILFTGLLGLLVLNSARYREMRVKLFEYRQQRKADRAALARRPKVIRRRRG</sequence>
<feature type="transmembrane region" description="Helical" evidence="1">
    <location>
        <begin position="20"/>
        <end position="37"/>
    </location>
</feature>
<proteinExistence type="predicted"/>
<gene>
    <name evidence="2" type="ORF">FEM01_10500</name>
</gene>
<keyword evidence="3" id="KW-1185">Reference proteome</keyword>
<protein>
    <recommendedName>
        <fullName evidence="4">MFS transporter</fullName>
    </recommendedName>
</protein>